<sequence>MLEWFFIALAVILVIVALWAVAAYNGLVTLRNLVQEAWRQIDVELQRRHDLIPNLVETVKGYAKHERETLEAVTQARTIAAAPGSSPAEQAAQENILTQALGRLFAVAEAYPDLKANQNFMQLQQELTNTEDRVAAGRRFYNANVRTLNTRIETFPTVIIANMFGFAREEYFETEDAARQAPNVQF</sequence>
<evidence type="ECO:0000256" key="4">
    <source>
        <dbReference type="ARBA" id="ARBA00022989"/>
    </source>
</evidence>
<dbReference type="Gene3D" id="1.20.1440.20">
    <property type="entry name" value="LemA-like domain"/>
    <property type="match status" value="1"/>
</dbReference>
<protein>
    <submittedName>
        <fullName evidence="6">Protein LemA</fullName>
    </submittedName>
</protein>
<dbReference type="PANTHER" id="PTHR34478">
    <property type="entry name" value="PROTEIN LEMA"/>
    <property type="match status" value="1"/>
</dbReference>
<gene>
    <name evidence="6" type="primary">lemA</name>
    <name evidence="6" type="ORF">Lsed01_01090</name>
</gene>
<dbReference type="SUPFAM" id="SSF140478">
    <property type="entry name" value="LemA-like"/>
    <property type="match status" value="1"/>
</dbReference>
<reference evidence="6 7" key="1">
    <citation type="submission" date="2024-02" db="EMBL/GenBank/DDBJ databases">
        <title>Lysinimicrobium sediminis NBRC 112286.</title>
        <authorList>
            <person name="Ichikawa N."/>
            <person name="Katano-Makiyama Y."/>
            <person name="Hidaka K."/>
        </authorList>
    </citation>
    <scope>NUCLEOTIDE SEQUENCE [LARGE SCALE GENOMIC DNA]</scope>
    <source>
        <strain evidence="6 7">NBRC 112286</strain>
    </source>
</reference>
<keyword evidence="4" id="KW-1133">Transmembrane helix</keyword>
<dbReference type="EMBL" id="BAABRR010000004">
    <property type="protein sequence ID" value="GAA5518657.1"/>
    <property type="molecule type" value="Genomic_DNA"/>
</dbReference>
<organism evidence="6 7">
    <name type="scientific">Demequina sediminis</name>
    <dbReference type="NCBI Taxonomy" id="1930058"/>
    <lineage>
        <taxon>Bacteria</taxon>
        <taxon>Bacillati</taxon>
        <taxon>Actinomycetota</taxon>
        <taxon>Actinomycetes</taxon>
        <taxon>Micrococcales</taxon>
        <taxon>Demequinaceae</taxon>
        <taxon>Demequina</taxon>
    </lineage>
</organism>
<dbReference type="RefSeq" id="WP_286214337.1">
    <property type="nucleotide sequence ID" value="NZ_AP027736.1"/>
</dbReference>
<proteinExistence type="inferred from homology"/>
<evidence type="ECO:0000313" key="7">
    <source>
        <dbReference type="Proteomes" id="UP001426770"/>
    </source>
</evidence>
<dbReference type="InterPro" id="IPR007156">
    <property type="entry name" value="MamQ_LemA"/>
</dbReference>
<dbReference type="InterPro" id="IPR023353">
    <property type="entry name" value="LemA-like_dom_sf"/>
</dbReference>
<evidence type="ECO:0000313" key="6">
    <source>
        <dbReference type="EMBL" id="GAA5518657.1"/>
    </source>
</evidence>
<keyword evidence="7" id="KW-1185">Reference proteome</keyword>
<evidence type="ECO:0000256" key="5">
    <source>
        <dbReference type="ARBA" id="ARBA00023136"/>
    </source>
</evidence>
<keyword evidence="5" id="KW-0472">Membrane</keyword>
<evidence type="ECO:0000256" key="2">
    <source>
        <dbReference type="ARBA" id="ARBA00008854"/>
    </source>
</evidence>
<comment type="similarity">
    <text evidence="2">Belongs to the LemA family.</text>
</comment>
<keyword evidence="3" id="KW-0812">Transmembrane</keyword>
<dbReference type="Proteomes" id="UP001426770">
    <property type="component" value="Unassembled WGS sequence"/>
</dbReference>
<evidence type="ECO:0000256" key="1">
    <source>
        <dbReference type="ARBA" id="ARBA00004167"/>
    </source>
</evidence>
<dbReference type="PANTHER" id="PTHR34478:SF1">
    <property type="entry name" value="PROTEIN LEMA"/>
    <property type="match status" value="1"/>
</dbReference>
<comment type="caution">
    <text evidence="6">The sequence shown here is derived from an EMBL/GenBank/DDBJ whole genome shotgun (WGS) entry which is preliminary data.</text>
</comment>
<accession>A0ABP9WFR8</accession>
<comment type="subcellular location">
    <subcellularLocation>
        <location evidence="1">Membrane</location>
        <topology evidence="1">Single-pass membrane protein</topology>
    </subcellularLocation>
</comment>
<name>A0ABP9WFR8_9MICO</name>
<dbReference type="Pfam" id="PF04011">
    <property type="entry name" value="LemA"/>
    <property type="match status" value="1"/>
</dbReference>
<evidence type="ECO:0000256" key="3">
    <source>
        <dbReference type="ARBA" id="ARBA00022692"/>
    </source>
</evidence>